<sequence length="105" mass="12034">FHFCIRLVIAFWFEDWVPAKLCRSSWLHNPATASTIEDVNCAAFFSRAVPKYTLSIGAFVFKAMQHLQFQSQHTSRSNAFQEPFDVGSRHPSQGIEAQTDIFNHN</sequence>
<keyword evidence="4" id="KW-1185">Reference proteome</keyword>
<feature type="region of interest" description="Disordered" evidence="1">
    <location>
        <begin position="84"/>
        <end position="105"/>
    </location>
</feature>
<gene>
    <name evidence="3" type="ORF">EGW08_003733</name>
</gene>
<feature type="signal peptide" evidence="2">
    <location>
        <begin position="1"/>
        <end position="19"/>
    </location>
</feature>
<protein>
    <submittedName>
        <fullName evidence="3">Uncharacterized protein</fullName>
    </submittedName>
</protein>
<evidence type="ECO:0000256" key="1">
    <source>
        <dbReference type="SAM" id="MobiDB-lite"/>
    </source>
</evidence>
<evidence type="ECO:0000256" key="2">
    <source>
        <dbReference type="SAM" id="SignalP"/>
    </source>
</evidence>
<dbReference type="AlphaFoldDB" id="A0A3S0ZXK5"/>
<dbReference type="EMBL" id="RQTK01000081">
    <property type="protein sequence ID" value="RUS88475.1"/>
    <property type="molecule type" value="Genomic_DNA"/>
</dbReference>
<name>A0A3S0ZXK5_ELYCH</name>
<evidence type="ECO:0000313" key="4">
    <source>
        <dbReference type="Proteomes" id="UP000271974"/>
    </source>
</evidence>
<proteinExistence type="predicted"/>
<accession>A0A3S0ZXK5</accession>
<organism evidence="3 4">
    <name type="scientific">Elysia chlorotica</name>
    <name type="common">Eastern emerald elysia</name>
    <name type="synonym">Sea slug</name>
    <dbReference type="NCBI Taxonomy" id="188477"/>
    <lineage>
        <taxon>Eukaryota</taxon>
        <taxon>Metazoa</taxon>
        <taxon>Spiralia</taxon>
        <taxon>Lophotrochozoa</taxon>
        <taxon>Mollusca</taxon>
        <taxon>Gastropoda</taxon>
        <taxon>Heterobranchia</taxon>
        <taxon>Euthyneura</taxon>
        <taxon>Panpulmonata</taxon>
        <taxon>Sacoglossa</taxon>
        <taxon>Placobranchoidea</taxon>
        <taxon>Plakobranchidae</taxon>
        <taxon>Elysia</taxon>
    </lineage>
</organism>
<feature type="non-terminal residue" evidence="3">
    <location>
        <position position="1"/>
    </location>
</feature>
<feature type="non-terminal residue" evidence="3">
    <location>
        <position position="105"/>
    </location>
</feature>
<feature type="chain" id="PRO_5018671825" evidence="2">
    <location>
        <begin position="20"/>
        <end position="105"/>
    </location>
</feature>
<reference evidence="3 4" key="1">
    <citation type="submission" date="2019-01" db="EMBL/GenBank/DDBJ databases">
        <title>A draft genome assembly of the solar-powered sea slug Elysia chlorotica.</title>
        <authorList>
            <person name="Cai H."/>
            <person name="Li Q."/>
            <person name="Fang X."/>
            <person name="Li J."/>
            <person name="Curtis N.E."/>
            <person name="Altenburger A."/>
            <person name="Shibata T."/>
            <person name="Feng M."/>
            <person name="Maeda T."/>
            <person name="Schwartz J.A."/>
            <person name="Shigenobu S."/>
            <person name="Lundholm N."/>
            <person name="Nishiyama T."/>
            <person name="Yang H."/>
            <person name="Hasebe M."/>
            <person name="Li S."/>
            <person name="Pierce S.K."/>
            <person name="Wang J."/>
        </authorList>
    </citation>
    <scope>NUCLEOTIDE SEQUENCE [LARGE SCALE GENOMIC DNA]</scope>
    <source>
        <strain evidence="3">EC2010</strain>
        <tissue evidence="3">Whole organism of an adult</tissue>
    </source>
</reference>
<evidence type="ECO:0000313" key="3">
    <source>
        <dbReference type="EMBL" id="RUS88475.1"/>
    </source>
</evidence>
<keyword evidence="2" id="KW-0732">Signal</keyword>
<dbReference type="Proteomes" id="UP000271974">
    <property type="component" value="Unassembled WGS sequence"/>
</dbReference>
<comment type="caution">
    <text evidence="3">The sequence shown here is derived from an EMBL/GenBank/DDBJ whole genome shotgun (WGS) entry which is preliminary data.</text>
</comment>